<dbReference type="AlphaFoldDB" id="A0A6N8CN51"/>
<organism evidence="2 3">
    <name type="scientific">Terrilactibacillus tamarindi</name>
    <dbReference type="NCBI Taxonomy" id="2599694"/>
    <lineage>
        <taxon>Bacteria</taxon>
        <taxon>Bacillati</taxon>
        <taxon>Bacillota</taxon>
        <taxon>Bacilli</taxon>
        <taxon>Bacillales</taxon>
        <taxon>Bacillaceae</taxon>
        <taxon>Terrilactibacillus</taxon>
    </lineage>
</organism>
<comment type="caution">
    <text evidence="2">The sequence shown here is derived from an EMBL/GenBank/DDBJ whole genome shotgun (WGS) entry which is preliminary data.</text>
</comment>
<name>A0A6N8CN51_9BACI</name>
<reference evidence="2 3" key="1">
    <citation type="submission" date="2019-11" db="EMBL/GenBank/DDBJ databases">
        <title>Terrilactibacillus tamarindus sp. nov. BCM23-1 isolated from bark of Tamarindus indica.</title>
        <authorList>
            <person name="Kingkaew E."/>
            <person name="Tanasupawat S."/>
        </authorList>
    </citation>
    <scope>NUCLEOTIDE SEQUENCE [LARGE SCALE GENOMIC DNA]</scope>
    <source>
        <strain evidence="2 3">BCM23-1</strain>
    </source>
</reference>
<feature type="transmembrane region" description="Helical" evidence="1">
    <location>
        <begin position="37"/>
        <end position="56"/>
    </location>
</feature>
<gene>
    <name evidence="2" type="ORF">GMB86_05810</name>
</gene>
<keyword evidence="3" id="KW-1185">Reference proteome</keyword>
<keyword evidence="1" id="KW-0812">Transmembrane</keyword>
<dbReference type="EMBL" id="WNHB01000007">
    <property type="protein sequence ID" value="MTT31529.1"/>
    <property type="molecule type" value="Genomic_DNA"/>
</dbReference>
<protein>
    <submittedName>
        <fullName evidence="2">Uncharacterized protein</fullName>
    </submittedName>
</protein>
<evidence type="ECO:0000313" key="3">
    <source>
        <dbReference type="Proteomes" id="UP000440978"/>
    </source>
</evidence>
<sequence>MSLNRRKGFNFALLILLIYGIVNTVYRKIIHHELDYWWVLVSIIILIGFLPFEKLLSKRKTHIFKS</sequence>
<evidence type="ECO:0000313" key="2">
    <source>
        <dbReference type="EMBL" id="MTT31529.1"/>
    </source>
</evidence>
<proteinExistence type="predicted"/>
<keyword evidence="1" id="KW-1133">Transmembrane helix</keyword>
<evidence type="ECO:0000256" key="1">
    <source>
        <dbReference type="SAM" id="Phobius"/>
    </source>
</evidence>
<dbReference type="OrthoDB" id="1424769at1239"/>
<keyword evidence="1" id="KW-0472">Membrane</keyword>
<dbReference type="Proteomes" id="UP000440978">
    <property type="component" value="Unassembled WGS sequence"/>
</dbReference>
<accession>A0A6N8CN51</accession>